<feature type="non-terminal residue" evidence="1">
    <location>
        <position position="1"/>
    </location>
</feature>
<protein>
    <submittedName>
        <fullName evidence="1">Uncharacterized protein</fullName>
    </submittedName>
</protein>
<evidence type="ECO:0000313" key="1">
    <source>
        <dbReference type="EMBL" id="PON85137.1"/>
    </source>
</evidence>
<comment type="caution">
    <text evidence="1">The sequence shown here is derived from an EMBL/GenBank/DDBJ whole genome shotgun (WGS) entry which is preliminary data.</text>
</comment>
<proteinExistence type="predicted"/>
<reference evidence="2" key="1">
    <citation type="submission" date="2016-06" db="EMBL/GenBank/DDBJ databases">
        <title>Parallel loss of symbiosis genes in relatives of nitrogen-fixing non-legume Parasponia.</title>
        <authorList>
            <person name="Van Velzen R."/>
            <person name="Holmer R."/>
            <person name="Bu F."/>
            <person name="Rutten L."/>
            <person name="Van Zeijl A."/>
            <person name="Liu W."/>
            <person name="Santuari L."/>
            <person name="Cao Q."/>
            <person name="Sharma T."/>
            <person name="Shen D."/>
            <person name="Roswanjaya Y."/>
            <person name="Wardhani T."/>
            <person name="Kalhor M.S."/>
            <person name="Jansen J."/>
            <person name="Van den Hoogen J."/>
            <person name="Gungor B."/>
            <person name="Hartog M."/>
            <person name="Hontelez J."/>
            <person name="Verver J."/>
            <person name="Yang W.-C."/>
            <person name="Schijlen E."/>
            <person name="Repin R."/>
            <person name="Schilthuizen M."/>
            <person name="Schranz E."/>
            <person name="Heidstra R."/>
            <person name="Miyata K."/>
            <person name="Fedorova E."/>
            <person name="Kohlen W."/>
            <person name="Bisseling T."/>
            <person name="Smit S."/>
            <person name="Geurts R."/>
        </authorList>
    </citation>
    <scope>NUCLEOTIDE SEQUENCE [LARGE SCALE GENOMIC DNA]</scope>
    <source>
        <strain evidence="2">cv. RG33-2</strain>
    </source>
</reference>
<accession>A0A2P5EHV4</accession>
<sequence>VLVQHKDKDFLLLLVDPKEASDQVEVLAIEKSESFISRRPFPSKGPGSLLLEKYSSSTGLASQLINGSSQRIVDSVAKQNLASAIEQHGSGRLSLSESSLIDPNPVPGNVSLRKHFINEEEYNSVAKMTKAEDESSFSTGNFNHLY</sequence>
<dbReference type="OrthoDB" id="10251809at2759"/>
<keyword evidence="2" id="KW-1185">Reference proteome</keyword>
<evidence type="ECO:0000313" key="2">
    <source>
        <dbReference type="Proteomes" id="UP000237000"/>
    </source>
</evidence>
<dbReference type="Proteomes" id="UP000237000">
    <property type="component" value="Unassembled WGS sequence"/>
</dbReference>
<name>A0A2P5EHV4_TREOI</name>
<dbReference type="AlphaFoldDB" id="A0A2P5EHV4"/>
<dbReference type="EMBL" id="JXTC01000152">
    <property type="protein sequence ID" value="PON85137.1"/>
    <property type="molecule type" value="Genomic_DNA"/>
</dbReference>
<gene>
    <name evidence="1" type="ORF">TorRG33x02_191110</name>
</gene>
<dbReference type="STRING" id="63057.A0A2P5EHV4"/>
<dbReference type="InParanoid" id="A0A2P5EHV4"/>
<organism evidence="1 2">
    <name type="scientific">Trema orientale</name>
    <name type="common">Charcoal tree</name>
    <name type="synonym">Celtis orientalis</name>
    <dbReference type="NCBI Taxonomy" id="63057"/>
    <lineage>
        <taxon>Eukaryota</taxon>
        <taxon>Viridiplantae</taxon>
        <taxon>Streptophyta</taxon>
        <taxon>Embryophyta</taxon>
        <taxon>Tracheophyta</taxon>
        <taxon>Spermatophyta</taxon>
        <taxon>Magnoliopsida</taxon>
        <taxon>eudicotyledons</taxon>
        <taxon>Gunneridae</taxon>
        <taxon>Pentapetalae</taxon>
        <taxon>rosids</taxon>
        <taxon>fabids</taxon>
        <taxon>Rosales</taxon>
        <taxon>Cannabaceae</taxon>
        <taxon>Trema</taxon>
    </lineage>
</organism>